<dbReference type="InterPro" id="IPR036864">
    <property type="entry name" value="Zn2-C6_fun-type_DNA-bd_sf"/>
</dbReference>
<feature type="region of interest" description="Disordered" evidence="3">
    <location>
        <begin position="910"/>
        <end position="1019"/>
    </location>
</feature>
<dbReference type="PROSITE" id="PS50048">
    <property type="entry name" value="ZN2_CY6_FUNGAL_2"/>
    <property type="match status" value="1"/>
</dbReference>
<dbReference type="GO" id="GO:0006351">
    <property type="term" value="P:DNA-templated transcription"/>
    <property type="evidence" value="ECO:0007669"/>
    <property type="project" value="InterPro"/>
</dbReference>
<evidence type="ECO:0000256" key="3">
    <source>
        <dbReference type="SAM" id="MobiDB-lite"/>
    </source>
</evidence>
<dbReference type="PANTHER" id="PTHR46910">
    <property type="entry name" value="TRANSCRIPTION FACTOR PDR1"/>
    <property type="match status" value="1"/>
</dbReference>
<sequence>MHPGGLHGWAPGQPTAVIDLGEEFAPDPSNASSAALQFSAAYYSIDSSAERNGSKKRKVERACDFCRRRKARCDGPRMPDNVCSNCVTNARTCTYLEGSKPRGPPKAYVVGLEDRVEKMEALLKRLRPEADFAAELGPPVVRDSWKTDPAPPLSSSDKARSDSPQASEGSSHASITQSSVSLTAPLSNRAAWPTTSPATGRTDSTFRPTVGRKMSRGGKTRQPSGQEHSSNSDQDPSSSSLSGSSDTDEAGELSIVRGLKRLTLRGLEPTEATPDRYGDDNQWRFHGKSSSFKLISTARDLKQQHIVENGSTSSDGRQSYSPASVQLPHVPSTIRPEFWTVPPWEKAYEHADDPTVLPDFLLPAFPPPDLSETLIRDYFRYNNNTFPLLHRPTFERQWRDKLHTRNVWFACVCMAIFGVASRWSSDPRVLPDEVADKAPAAGEDNGIWTLAGWKYIAIGTKLHEQRRSVLLPPELFEIQSFALIGQYFRGTVAQQGSWFYLSVGVLKAQDVGAHRRKIYGRIPTVEEELWKRAYWHLVAFDRIGSMLIGRECCTREEDLDLELPLEVDDEYWEHENPDLAFRQPEGRPSIVTGFIHWIKLSHIVAFTLKTLYSANKPDAQLGVASSNEQVVDQLNEALSKWLAELPPHLRWRPDIEDRVFASQAATLYTTYQLVQILIYRPFIRIPRIPRGPHPATSASSRRHAFSQKALAICLSSARAGAYILDVQIHRGMSNITNVVHVSFVCAGVLLIHLWDLIRQYGVQRRVSAADTRLQMSQEISSVMGEIGDLIARLEEVSPKWELAREMIDELKDALPESPTDDGPSQASHLSDAEAYLPAYQPIPIARSHHDTSPVYAPQISPLTPPEHYVMQEPPPLAQPVPHAPIPHFTEAHNMPMQMSFDGELPQLWDMDGAPASPPPLPNFSMYMQPPPSQQQFAPNPVHKPPAQMPVYSNQSRSHHHPNPNLSHHSNPNPSYDHVQHSAHHPHAQHRGSYHESPPPHMARQSHPGYADQYQQAPQGYSQEVNRIRANYHPSYLKQEEAPLDDHECLRLRLLEEAQHQRQMAAAGRSVQGHPSQYGGPSNPGRHPSEQWANGANRFVHSLLLVSERRTHASHSTQMVLAVE</sequence>
<organism evidence="5 6">
    <name type="scientific">Trametes pubescens</name>
    <name type="common">White-rot fungus</name>
    <dbReference type="NCBI Taxonomy" id="154538"/>
    <lineage>
        <taxon>Eukaryota</taxon>
        <taxon>Fungi</taxon>
        <taxon>Dikarya</taxon>
        <taxon>Basidiomycota</taxon>
        <taxon>Agaricomycotina</taxon>
        <taxon>Agaricomycetes</taxon>
        <taxon>Polyporales</taxon>
        <taxon>Polyporaceae</taxon>
        <taxon>Trametes</taxon>
    </lineage>
</organism>
<dbReference type="SMART" id="SM00066">
    <property type="entry name" value="GAL4"/>
    <property type="match status" value="1"/>
</dbReference>
<dbReference type="OMA" id="CTYLEGS"/>
<reference evidence="5 6" key="1">
    <citation type="submission" date="2016-10" db="EMBL/GenBank/DDBJ databases">
        <title>Genome sequence of the basidiomycete white-rot fungus Trametes pubescens.</title>
        <authorList>
            <person name="Makela M.R."/>
            <person name="Granchi Z."/>
            <person name="Peng M."/>
            <person name="De Vries R.P."/>
            <person name="Grigoriev I."/>
            <person name="Riley R."/>
            <person name="Hilden K."/>
        </authorList>
    </citation>
    <scope>NUCLEOTIDE SEQUENCE [LARGE SCALE GENOMIC DNA]</scope>
    <source>
        <strain evidence="5 6">FBCC735</strain>
    </source>
</reference>
<dbReference type="SMART" id="SM00906">
    <property type="entry name" value="Fungal_trans"/>
    <property type="match status" value="1"/>
</dbReference>
<keyword evidence="2" id="KW-0539">Nucleus</keyword>
<evidence type="ECO:0000256" key="1">
    <source>
        <dbReference type="ARBA" id="ARBA00022723"/>
    </source>
</evidence>
<feature type="compositionally biased region" description="Polar residues" evidence="3">
    <location>
        <begin position="162"/>
        <end position="186"/>
    </location>
</feature>
<protein>
    <submittedName>
        <fullName evidence="5">Cutinase transcription factor 1 alpha</fullName>
    </submittedName>
</protein>
<feature type="compositionally biased region" description="Low complexity" evidence="3">
    <location>
        <begin position="962"/>
        <end position="974"/>
    </location>
</feature>
<dbReference type="CDD" id="cd00067">
    <property type="entry name" value="GAL4"/>
    <property type="match status" value="1"/>
</dbReference>
<keyword evidence="6" id="KW-1185">Reference proteome</keyword>
<dbReference type="Gene3D" id="4.10.240.10">
    <property type="entry name" value="Zn(2)-C6 fungal-type DNA-binding domain"/>
    <property type="match status" value="1"/>
</dbReference>
<dbReference type="Pfam" id="PF00172">
    <property type="entry name" value="Zn_clus"/>
    <property type="match status" value="1"/>
</dbReference>
<dbReference type="SUPFAM" id="SSF57701">
    <property type="entry name" value="Zn2/Cys6 DNA-binding domain"/>
    <property type="match status" value="1"/>
</dbReference>
<feature type="compositionally biased region" description="Basic residues" evidence="3">
    <location>
        <begin position="980"/>
        <end position="991"/>
    </location>
</feature>
<dbReference type="PROSITE" id="PS00463">
    <property type="entry name" value="ZN2_CY6_FUNGAL_1"/>
    <property type="match status" value="1"/>
</dbReference>
<evidence type="ECO:0000313" key="5">
    <source>
        <dbReference type="EMBL" id="OJT06342.1"/>
    </source>
</evidence>
<keyword evidence="1" id="KW-0479">Metal-binding</keyword>
<feature type="region of interest" description="Disordered" evidence="3">
    <location>
        <begin position="140"/>
        <end position="250"/>
    </location>
</feature>
<evidence type="ECO:0000256" key="2">
    <source>
        <dbReference type="ARBA" id="ARBA00023242"/>
    </source>
</evidence>
<dbReference type="Proteomes" id="UP000184267">
    <property type="component" value="Unassembled WGS sequence"/>
</dbReference>
<feature type="domain" description="Zn(2)-C6 fungal-type" evidence="4">
    <location>
        <begin position="62"/>
        <end position="95"/>
    </location>
</feature>
<dbReference type="GO" id="GO:0003677">
    <property type="term" value="F:DNA binding"/>
    <property type="evidence" value="ECO:0007669"/>
    <property type="project" value="InterPro"/>
</dbReference>
<dbReference type="CDD" id="cd12148">
    <property type="entry name" value="fungal_TF_MHR"/>
    <property type="match status" value="1"/>
</dbReference>
<dbReference type="OrthoDB" id="4456959at2759"/>
<dbReference type="Pfam" id="PF04082">
    <property type="entry name" value="Fungal_trans"/>
    <property type="match status" value="1"/>
</dbReference>
<dbReference type="InterPro" id="IPR007219">
    <property type="entry name" value="XnlR_reg_dom"/>
</dbReference>
<dbReference type="AlphaFoldDB" id="A0A1M2VFF9"/>
<dbReference type="InterPro" id="IPR001138">
    <property type="entry name" value="Zn2Cys6_DnaBD"/>
</dbReference>
<dbReference type="InterPro" id="IPR050987">
    <property type="entry name" value="AtrR-like"/>
</dbReference>
<dbReference type="GO" id="GO:0008270">
    <property type="term" value="F:zinc ion binding"/>
    <property type="evidence" value="ECO:0007669"/>
    <property type="project" value="InterPro"/>
</dbReference>
<feature type="compositionally biased region" description="Polar residues" evidence="3">
    <location>
        <begin position="193"/>
        <end position="207"/>
    </location>
</feature>
<name>A0A1M2VFF9_TRAPU</name>
<evidence type="ECO:0000259" key="4">
    <source>
        <dbReference type="PROSITE" id="PS50048"/>
    </source>
</evidence>
<dbReference type="GO" id="GO:0000981">
    <property type="term" value="F:DNA-binding transcription factor activity, RNA polymerase II-specific"/>
    <property type="evidence" value="ECO:0007669"/>
    <property type="project" value="InterPro"/>
</dbReference>
<feature type="region of interest" description="Disordered" evidence="3">
    <location>
        <begin position="1063"/>
        <end position="1085"/>
    </location>
</feature>
<feature type="compositionally biased region" description="Low complexity" evidence="3">
    <location>
        <begin position="229"/>
        <end position="245"/>
    </location>
</feature>
<gene>
    <name evidence="5" type="ORF">TRAPUB_2804</name>
</gene>
<evidence type="ECO:0000313" key="6">
    <source>
        <dbReference type="Proteomes" id="UP000184267"/>
    </source>
</evidence>
<dbReference type="PANTHER" id="PTHR46910:SF38">
    <property type="entry name" value="ZN(2)-C6 FUNGAL-TYPE DOMAIN-CONTAINING PROTEIN"/>
    <property type="match status" value="1"/>
</dbReference>
<dbReference type="EMBL" id="MNAD01001319">
    <property type="protein sequence ID" value="OJT06342.1"/>
    <property type="molecule type" value="Genomic_DNA"/>
</dbReference>
<comment type="caution">
    <text evidence="5">The sequence shown here is derived from an EMBL/GenBank/DDBJ whole genome shotgun (WGS) entry which is preliminary data.</text>
</comment>
<accession>A0A1M2VFF9</accession>
<proteinExistence type="predicted"/>